<dbReference type="AlphaFoldDB" id="A0A0S4NBP4"/>
<gene>
    <name evidence="6" type="ORF">JGI1_02043</name>
</gene>
<feature type="transmembrane region" description="Helical" evidence="4">
    <location>
        <begin position="225"/>
        <end position="247"/>
    </location>
</feature>
<feature type="chain" id="PRO_5006624876" evidence="5">
    <location>
        <begin position="18"/>
        <end position="259"/>
    </location>
</feature>
<keyword evidence="4" id="KW-0472">Membrane</keyword>
<protein>
    <submittedName>
        <fullName evidence="6">Protein SCO1/2</fullName>
    </submittedName>
</protein>
<evidence type="ECO:0000313" key="7">
    <source>
        <dbReference type="Proteomes" id="UP000320623"/>
    </source>
</evidence>
<dbReference type="InterPro" id="IPR003782">
    <property type="entry name" value="SCO1/SenC"/>
</dbReference>
<evidence type="ECO:0000256" key="3">
    <source>
        <dbReference type="PIRSR" id="PIRSR603782-2"/>
    </source>
</evidence>
<name>A0A0S4NBP4_9BACT</name>
<proteinExistence type="inferred from homology"/>
<feature type="binding site" evidence="2">
    <location>
        <position position="76"/>
    </location>
    <ligand>
        <name>Cu cation</name>
        <dbReference type="ChEBI" id="CHEBI:23378"/>
    </ligand>
</feature>
<keyword evidence="4" id="KW-0812">Transmembrane</keyword>
<comment type="similarity">
    <text evidence="1">Belongs to the SCO1/2 family.</text>
</comment>
<keyword evidence="7" id="KW-1185">Reference proteome</keyword>
<accession>A0A0S4NBP4</accession>
<evidence type="ECO:0000313" key="6">
    <source>
        <dbReference type="EMBL" id="CUU08283.1"/>
    </source>
</evidence>
<dbReference type="GO" id="GO:0046872">
    <property type="term" value="F:metal ion binding"/>
    <property type="evidence" value="ECO:0007669"/>
    <property type="project" value="UniProtKB-KW"/>
</dbReference>
<organism evidence="6 7">
    <name type="scientific">Candidatus Thermokryptus mobilis</name>
    <dbReference type="NCBI Taxonomy" id="1643428"/>
    <lineage>
        <taxon>Bacteria</taxon>
        <taxon>Pseudomonadati</taxon>
        <taxon>Candidatus Kryptoniota</taxon>
        <taxon>Candidatus Thermokryptus</taxon>
    </lineage>
</organism>
<dbReference type="STRING" id="1643428.GCA_001442855_02001"/>
<evidence type="ECO:0000256" key="5">
    <source>
        <dbReference type="SAM" id="SignalP"/>
    </source>
</evidence>
<dbReference type="CDD" id="cd02968">
    <property type="entry name" value="SCO"/>
    <property type="match status" value="1"/>
</dbReference>
<keyword evidence="3" id="KW-1015">Disulfide bond</keyword>
<dbReference type="Pfam" id="PF02630">
    <property type="entry name" value="SCO1-SenC"/>
    <property type="match status" value="1"/>
</dbReference>
<dbReference type="OrthoDB" id="9786756at2"/>
<dbReference type="InterPro" id="IPR036249">
    <property type="entry name" value="Thioredoxin-like_sf"/>
</dbReference>
<keyword evidence="4" id="KW-1133">Transmembrane helix</keyword>
<keyword evidence="5" id="KW-0732">Signal</keyword>
<keyword evidence="2" id="KW-0479">Metal-binding</keyword>
<dbReference type="Gene3D" id="3.40.30.10">
    <property type="entry name" value="Glutaredoxin"/>
    <property type="match status" value="1"/>
</dbReference>
<keyword evidence="2" id="KW-0186">Copper</keyword>
<dbReference type="SUPFAM" id="SSF52833">
    <property type="entry name" value="Thioredoxin-like"/>
    <property type="match status" value="1"/>
</dbReference>
<dbReference type="Proteomes" id="UP000320623">
    <property type="component" value="Unassembled WGS sequence"/>
</dbReference>
<evidence type="ECO:0000256" key="1">
    <source>
        <dbReference type="ARBA" id="ARBA00010996"/>
    </source>
</evidence>
<reference evidence="7" key="1">
    <citation type="submission" date="2015-11" db="EMBL/GenBank/DDBJ databases">
        <authorList>
            <person name="Varghese N."/>
        </authorList>
    </citation>
    <scope>NUCLEOTIDE SEQUENCE [LARGE SCALE GENOMIC DNA]</scope>
</reference>
<evidence type="ECO:0000256" key="4">
    <source>
        <dbReference type="SAM" id="Phobius"/>
    </source>
</evidence>
<evidence type="ECO:0000256" key="2">
    <source>
        <dbReference type="PIRSR" id="PIRSR603782-1"/>
    </source>
</evidence>
<sequence>MGKIVLMIFALGQLALAQNLKLSQDTLFPSEARYIYKDISDVEIITSKNSTLKLSNLWLEKPILLTLIFSRCAGICSPLISSLKEVIQRLGEDKKSNFYIVVLSFDPRDSPDDMGIFSNAFELSNNRNWIFGIFADTSLIKKFSTEIGFWYVWVDSTGQFDHPGMVVGIRQGKIVRILVGGNIQIVKLREVISELKGEFVPFYSIEKNFAFRCLNYDPETGRIKIGIGTVILFTPAILTFLITVLIFRIKNNKIKIKEG</sequence>
<dbReference type="EMBL" id="FAOO01000020">
    <property type="protein sequence ID" value="CUU08283.1"/>
    <property type="molecule type" value="Genomic_DNA"/>
</dbReference>
<feature type="disulfide bond" description="Redox-active" evidence="3">
    <location>
        <begin position="72"/>
        <end position="76"/>
    </location>
</feature>
<feature type="binding site" evidence="2">
    <location>
        <position position="72"/>
    </location>
    <ligand>
        <name>Cu cation</name>
        <dbReference type="ChEBI" id="CHEBI:23378"/>
    </ligand>
</feature>
<feature type="signal peptide" evidence="5">
    <location>
        <begin position="1"/>
        <end position="17"/>
    </location>
</feature>